<dbReference type="RefSeq" id="WP_098028311.1">
    <property type="nucleotide sequence ID" value="NZ_CP022378.1"/>
</dbReference>
<evidence type="ECO:0000313" key="2">
    <source>
        <dbReference type="EMBL" id="ATA67562.1"/>
    </source>
</evidence>
<dbReference type="InterPro" id="IPR037026">
    <property type="entry name" value="Vgr_OB-fold_dom_sf"/>
</dbReference>
<dbReference type="Gene3D" id="2.30.110.50">
    <property type="match status" value="1"/>
</dbReference>
<feature type="domain" description="Gp5/Type VI secretion system Vgr protein OB-fold" evidence="1">
    <location>
        <begin position="378"/>
        <end position="457"/>
    </location>
</feature>
<dbReference type="SUPFAM" id="SSF69279">
    <property type="entry name" value="Phage tail proteins"/>
    <property type="match status" value="1"/>
</dbReference>
<organism evidence="2 3">
    <name type="scientific">Capnocytophaga cynodegmi</name>
    <dbReference type="NCBI Taxonomy" id="28189"/>
    <lineage>
        <taxon>Bacteria</taxon>
        <taxon>Pseudomonadati</taxon>
        <taxon>Bacteroidota</taxon>
        <taxon>Flavobacteriia</taxon>
        <taxon>Flavobacteriales</taxon>
        <taxon>Flavobacteriaceae</taxon>
        <taxon>Capnocytophaga</taxon>
    </lineage>
</organism>
<name>A0A286NTW5_9FLAO</name>
<dbReference type="Gene3D" id="3.55.50.10">
    <property type="entry name" value="Baseplate protein-like domains"/>
    <property type="match status" value="1"/>
</dbReference>
<reference evidence="2 3" key="1">
    <citation type="journal article" date="2017" name="Genome Announc.">
        <title>Twelve Complete Reference Genomes of Clinical Isolates in the Capnocytophaga Genus.</title>
        <authorList>
            <person name="Villarma A."/>
            <person name="Gulvik C.A."/>
            <person name="Rowe L.A."/>
            <person name="Sheth M."/>
            <person name="Juieng P."/>
            <person name="Nicholson A.C."/>
            <person name="Loparev V.N."/>
            <person name="McQuiston J.R."/>
        </authorList>
    </citation>
    <scope>NUCLEOTIDE SEQUENCE [LARGE SCALE GENOMIC DNA]</scope>
    <source>
        <strain evidence="2 3">G7591</strain>
    </source>
</reference>
<sequence length="629" mass="70831">MSTPVNTFSSDFSFLKDVKSNVYIKGEPLVFNSLVLRQSLNSCHFFEVTEDFLGREDLVSKKSPNSLSEFVGERIHIVFQHESKKYEFVGFITEVEMDSWERPQSISYSNCIRYKGKGAICILDDVPSMFSFTDYTLADIIRELTSDYQSHFSTHCNPNFKETLAFAMQYKESVFAFLNRLSSLYNELFFYDGKELHFGTPTTNEQEELTFDEDLISLKTAVQTLPSMQSYYDYFSANDTYMHSQSVIEPERRNMVLTPLISRKEALYKAKGILASPSSNRSEGGLDEVLQGQYNATLGKMHVIEGKTKTSRVKIGGLICVHFSSHYDLGNEIGVYRVVSVEHRVDKSGSYENHFVAVPQGLEYSLFSPQTIAYPEIAEVVSNEDPEGQGRVQVQFYWQKHNSLRTNWLRVQSLDAGVLSDGSTNRGVAFIPEVGDQVMVSFEQGDPHRPYVSGNMFHKGNAVEMSNDIRSITTKSGHTIVFDDTKDAEKITIKDRDGSVITFDTKQKSLLVQSVETMEFSAKNIKLNAEENVEIITQQDVLINSKSKFVVNTESDIELVSKTNMGLQSEENMTLKSNDALSIEAQNKATLKADTTFVEGKTQAEFNGAQTKVTGKSLVEITANIVKIN</sequence>
<dbReference type="KEGG" id="ccyn:CGC48_02295"/>
<dbReference type="SUPFAM" id="SSF69349">
    <property type="entry name" value="Phage fibre proteins"/>
    <property type="match status" value="1"/>
</dbReference>
<evidence type="ECO:0000313" key="3">
    <source>
        <dbReference type="Proteomes" id="UP000242855"/>
    </source>
</evidence>
<dbReference type="SUPFAM" id="SSF69255">
    <property type="entry name" value="gp5 N-terminal domain-like"/>
    <property type="match status" value="1"/>
</dbReference>
<dbReference type="Gene3D" id="2.40.50.230">
    <property type="entry name" value="Gp5 N-terminal domain"/>
    <property type="match status" value="1"/>
</dbReference>
<dbReference type="AlphaFoldDB" id="A0A286NTW5"/>
<evidence type="ECO:0000259" key="1">
    <source>
        <dbReference type="Pfam" id="PF04717"/>
    </source>
</evidence>
<dbReference type="GeneID" id="96780624"/>
<gene>
    <name evidence="2" type="ORF">CGC48_02295</name>
</gene>
<dbReference type="Proteomes" id="UP000242855">
    <property type="component" value="Chromosome"/>
</dbReference>
<dbReference type="Pfam" id="PF04717">
    <property type="entry name" value="Phage_base_V"/>
    <property type="match status" value="1"/>
</dbReference>
<dbReference type="EMBL" id="CP022378">
    <property type="protein sequence ID" value="ATA67562.1"/>
    <property type="molecule type" value="Genomic_DNA"/>
</dbReference>
<accession>A0A286NTW5</accession>
<dbReference type="InterPro" id="IPR006531">
    <property type="entry name" value="Gp5/Vgr_OB"/>
</dbReference>
<protein>
    <submittedName>
        <fullName evidence="2">Phage baseplate protein</fullName>
    </submittedName>
</protein>
<proteinExistence type="predicted"/>